<dbReference type="GO" id="GO:0005506">
    <property type="term" value="F:iron ion binding"/>
    <property type="evidence" value="ECO:0007669"/>
    <property type="project" value="UniProtKB-UniRule"/>
</dbReference>
<dbReference type="PANTHER" id="PTHR32331:SF0">
    <property type="entry name" value="UPF0313 PROTEIN YGIQ"/>
    <property type="match status" value="1"/>
</dbReference>
<dbReference type="PROSITE" id="PS51918">
    <property type="entry name" value="RADICAL_SAM"/>
    <property type="match status" value="1"/>
</dbReference>
<evidence type="ECO:0000256" key="1">
    <source>
        <dbReference type="ARBA" id="ARBA00022485"/>
    </source>
</evidence>
<organism evidence="9 10">
    <name type="scientific">Syntrophotalea acetylenivorans</name>
    <dbReference type="NCBI Taxonomy" id="1842532"/>
    <lineage>
        <taxon>Bacteria</taxon>
        <taxon>Pseudomonadati</taxon>
        <taxon>Thermodesulfobacteriota</taxon>
        <taxon>Desulfuromonadia</taxon>
        <taxon>Desulfuromonadales</taxon>
        <taxon>Syntrophotaleaceae</taxon>
        <taxon>Syntrophotalea</taxon>
    </lineage>
</organism>
<dbReference type="OrthoDB" id="9803479at2"/>
<protein>
    <submittedName>
        <fullName evidence="9">YgiQ family radical SAM protein</fullName>
    </submittedName>
</protein>
<keyword evidence="10" id="KW-1185">Reference proteome</keyword>
<dbReference type="NCBIfam" id="TIGR03904">
    <property type="entry name" value="SAM_YgiQ"/>
    <property type="match status" value="1"/>
</dbReference>
<dbReference type="InterPro" id="IPR024560">
    <property type="entry name" value="UPF0313_C"/>
</dbReference>
<dbReference type="STRING" id="1842532.A7E78_04835"/>
<sequence length="597" mass="66327">MEKRGWDQLDVLFVSGDAYVDHPAFGVPLLARLLEAEGYRVGILAQPDWKTPQAFQVMGRPRLFAAVSAGAMDSMVNHYTAAKKQRRNDAYTPGGRSGSRPNRAVIAYTSALKGAFKGLPVIIGGIEASLRRLAHYDYWSDSVRRSLLVDSKAGLLLFGMAETALLELTRRLADGEEIENIRDLRGSALLCSERPVEGVEIPSFEAVVDDTAAFNESFRLAAGESNPYNARPLLQRHGSRWLLVNPPPLPLDQSRLDRLYALPFQRRPHPDYKETIPAFEQIRHSVTSHRGCFGGCAFCAIAQHQGKFIQSRSEQSICREVQQLVSDEGFRGTVSDVGGPSANMYGMSCGNAEARRQCRRDGCLFPEPCPHLKADDSAAVHLLKRLRAIKGVRHLFIASGVRLDLLEKQPRYQRQLIADHVSGLLKVAPESLCAELTRIMRKPGPEVFETFLARFREQSQACGKRQSVVPYLIAGHPGSTLEQMVETALVLRRLGLQVEQVQEFTPTPGTLSSCLYHTGCDPFSGEPVHVPRSDRERRLQKALLLAHLPENRSAVKEALKRCGRESEEALLLGRHGTNHRPGRQRRGRSLDRGKGKA</sequence>
<feature type="region of interest" description="Disordered" evidence="7">
    <location>
        <begin position="570"/>
        <end position="597"/>
    </location>
</feature>
<dbReference type="KEGG" id="pef:A7E78_04835"/>
<dbReference type="PANTHER" id="PTHR32331">
    <property type="entry name" value="UPF0313 PROTEIN YGIQ"/>
    <property type="match status" value="1"/>
</dbReference>
<evidence type="ECO:0000259" key="8">
    <source>
        <dbReference type="PROSITE" id="PS51918"/>
    </source>
</evidence>
<evidence type="ECO:0000256" key="5">
    <source>
        <dbReference type="ARBA" id="ARBA00023014"/>
    </source>
</evidence>
<dbReference type="Proteomes" id="UP000182517">
    <property type="component" value="Chromosome"/>
</dbReference>
<dbReference type="GO" id="GO:0003824">
    <property type="term" value="F:catalytic activity"/>
    <property type="evidence" value="ECO:0007669"/>
    <property type="project" value="InterPro"/>
</dbReference>
<feature type="binding site" evidence="6">
    <location>
        <position position="292"/>
    </location>
    <ligand>
        <name>[4Fe-4S] cluster</name>
        <dbReference type="ChEBI" id="CHEBI:49883"/>
        <note>4Fe-4S-S-AdoMet</note>
    </ligand>
</feature>
<dbReference type="Gene3D" id="3.80.30.20">
    <property type="entry name" value="tm_1862 like domain"/>
    <property type="match status" value="1"/>
</dbReference>
<gene>
    <name evidence="9" type="ORF">A7E78_04835</name>
</gene>
<keyword evidence="1 6" id="KW-0004">4Fe-4S</keyword>
<dbReference type="InterPro" id="IPR013704">
    <property type="entry name" value="UPF0313_N"/>
</dbReference>
<evidence type="ECO:0000256" key="4">
    <source>
        <dbReference type="ARBA" id="ARBA00023004"/>
    </source>
</evidence>
<dbReference type="Pfam" id="PF08497">
    <property type="entry name" value="Radical_SAM_N"/>
    <property type="match status" value="1"/>
</dbReference>
<evidence type="ECO:0000256" key="2">
    <source>
        <dbReference type="ARBA" id="ARBA00022691"/>
    </source>
</evidence>
<evidence type="ECO:0000313" key="9">
    <source>
        <dbReference type="EMBL" id="APG27221.1"/>
    </source>
</evidence>
<feature type="binding site" evidence="6">
    <location>
        <position position="299"/>
    </location>
    <ligand>
        <name>[4Fe-4S] cluster</name>
        <dbReference type="ChEBI" id="CHEBI:49883"/>
        <note>4Fe-4S-S-AdoMet</note>
    </ligand>
</feature>
<evidence type="ECO:0000256" key="3">
    <source>
        <dbReference type="ARBA" id="ARBA00022723"/>
    </source>
</evidence>
<dbReference type="GO" id="GO:0051539">
    <property type="term" value="F:4 iron, 4 sulfur cluster binding"/>
    <property type="evidence" value="ECO:0007669"/>
    <property type="project" value="UniProtKB-KW"/>
</dbReference>
<dbReference type="SMART" id="SM00729">
    <property type="entry name" value="Elp3"/>
    <property type="match status" value="1"/>
</dbReference>
<dbReference type="InterPro" id="IPR022946">
    <property type="entry name" value="UPF0313"/>
</dbReference>
<dbReference type="SFLD" id="SFLDS00029">
    <property type="entry name" value="Radical_SAM"/>
    <property type="match status" value="1"/>
</dbReference>
<feature type="compositionally biased region" description="Basic residues" evidence="7">
    <location>
        <begin position="576"/>
        <end position="587"/>
    </location>
</feature>
<dbReference type="Pfam" id="PF04055">
    <property type="entry name" value="Radical_SAM"/>
    <property type="match status" value="1"/>
</dbReference>
<dbReference type="InterPro" id="IPR058240">
    <property type="entry name" value="rSAM_sf"/>
</dbReference>
<dbReference type="InterPro" id="IPR007197">
    <property type="entry name" value="rSAM"/>
</dbReference>
<keyword evidence="2 6" id="KW-0949">S-adenosyl-L-methionine</keyword>
<feature type="compositionally biased region" description="Basic and acidic residues" evidence="7">
    <location>
        <begin position="588"/>
        <end position="597"/>
    </location>
</feature>
<reference evidence="9 10" key="1">
    <citation type="journal article" date="2017" name="Genome Announc.">
        <title>Complete Genome Sequences of Two Acetylene-Fermenting Pelobacter acetylenicus Strains.</title>
        <authorList>
            <person name="Sutton J.M."/>
            <person name="Baesman S.M."/>
            <person name="Fierst J.L."/>
            <person name="Poret-Peterson A.T."/>
            <person name="Oremland R.S."/>
            <person name="Dunlap D.S."/>
            <person name="Akob D.M."/>
        </authorList>
    </citation>
    <scope>NUCLEOTIDE SEQUENCE [LARGE SCALE GENOMIC DNA]</scope>
    <source>
        <strain evidence="9 10">SFB93</strain>
    </source>
</reference>
<evidence type="ECO:0000256" key="6">
    <source>
        <dbReference type="HAMAP-Rule" id="MF_01251"/>
    </source>
</evidence>
<keyword evidence="3 6" id="KW-0479">Metal-binding</keyword>
<name>A0A1L3GMU5_9BACT</name>
<dbReference type="HAMAP" id="MF_01251">
    <property type="entry name" value="UPF0313"/>
    <property type="match status" value="1"/>
</dbReference>
<keyword evidence="4 6" id="KW-0408">Iron</keyword>
<feature type="domain" description="Radical SAM core" evidence="8">
    <location>
        <begin position="278"/>
        <end position="546"/>
    </location>
</feature>
<comment type="cofactor">
    <cofactor evidence="6">
        <name>[4Fe-4S] cluster</name>
        <dbReference type="ChEBI" id="CHEBI:49883"/>
    </cofactor>
    <text evidence="6">Binds 1 [4Fe-4S] cluster. The cluster is coordinated with 3 cysteines and an exchangeable S-adenosyl-L-methionine.</text>
</comment>
<dbReference type="SUPFAM" id="SSF102114">
    <property type="entry name" value="Radical SAM enzymes"/>
    <property type="match status" value="1"/>
</dbReference>
<feature type="binding site" evidence="6">
    <location>
        <position position="296"/>
    </location>
    <ligand>
        <name>[4Fe-4S] cluster</name>
        <dbReference type="ChEBI" id="CHEBI:49883"/>
        <note>4Fe-4S-S-AdoMet</note>
    </ligand>
</feature>
<comment type="similarity">
    <text evidence="6">Belongs to the UPF0313 family.</text>
</comment>
<evidence type="ECO:0000256" key="7">
    <source>
        <dbReference type="SAM" id="MobiDB-lite"/>
    </source>
</evidence>
<dbReference type="AlphaFoldDB" id="A0A1L3GMU5"/>
<dbReference type="EMBL" id="CP015519">
    <property type="protein sequence ID" value="APG27221.1"/>
    <property type="molecule type" value="Genomic_DNA"/>
</dbReference>
<dbReference type="SFLD" id="SFLDG01082">
    <property type="entry name" value="B12-binding_domain_containing"/>
    <property type="match status" value="1"/>
</dbReference>
<evidence type="ECO:0000313" key="10">
    <source>
        <dbReference type="Proteomes" id="UP000182517"/>
    </source>
</evidence>
<dbReference type="Pfam" id="PF11842">
    <property type="entry name" value="DUF3362"/>
    <property type="match status" value="1"/>
</dbReference>
<keyword evidence="5 6" id="KW-0411">Iron-sulfur</keyword>
<proteinExistence type="inferred from homology"/>
<dbReference type="InterPro" id="IPR023404">
    <property type="entry name" value="rSAM_horseshoe"/>
</dbReference>
<dbReference type="InterPro" id="IPR006638">
    <property type="entry name" value="Elp3/MiaA/NifB-like_rSAM"/>
</dbReference>
<dbReference type="SFLD" id="SFLDG01069">
    <property type="entry name" value="UPF0313"/>
    <property type="match status" value="1"/>
</dbReference>
<accession>A0A1L3GMU5</accession>